<protein>
    <recommendedName>
        <fullName evidence="2">AAA+ ATPase domain-containing protein</fullName>
    </recommendedName>
</protein>
<accession>A0AAN7TK68</accession>
<dbReference type="GO" id="GO:0003677">
    <property type="term" value="F:DNA binding"/>
    <property type="evidence" value="ECO:0007669"/>
    <property type="project" value="TreeGrafter"/>
</dbReference>
<name>A0AAN7TK68_9PEZI</name>
<feature type="compositionally biased region" description="Polar residues" evidence="1">
    <location>
        <begin position="142"/>
        <end position="152"/>
    </location>
</feature>
<dbReference type="GO" id="GO:0005634">
    <property type="term" value="C:nucleus"/>
    <property type="evidence" value="ECO:0007669"/>
    <property type="project" value="TreeGrafter"/>
</dbReference>
<proteinExistence type="predicted"/>
<dbReference type="InterPro" id="IPR003959">
    <property type="entry name" value="ATPase_AAA_core"/>
</dbReference>
<evidence type="ECO:0000313" key="3">
    <source>
        <dbReference type="EMBL" id="KAK5118985.1"/>
    </source>
</evidence>
<dbReference type="CDD" id="cd00009">
    <property type="entry name" value="AAA"/>
    <property type="match status" value="1"/>
</dbReference>
<feature type="region of interest" description="Disordered" evidence="1">
    <location>
        <begin position="1192"/>
        <end position="1212"/>
    </location>
</feature>
<dbReference type="GO" id="GO:0005524">
    <property type="term" value="F:ATP binding"/>
    <property type="evidence" value="ECO:0007669"/>
    <property type="project" value="InterPro"/>
</dbReference>
<feature type="compositionally biased region" description="Basic residues" evidence="1">
    <location>
        <begin position="280"/>
        <end position="293"/>
    </location>
</feature>
<feature type="compositionally biased region" description="Basic and acidic residues" evidence="1">
    <location>
        <begin position="69"/>
        <end position="78"/>
    </location>
</feature>
<feature type="region of interest" description="Disordered" evidence="1">
    <location>
        <begin position="269"/>
        <end position="317"/>
    </location>
</feature>
<dbReference type="Proteomes" id="UP001310890">
    <property type="component" value="Unassembled WGS sequence"/>
</dbReference>
<gene>
    <name evidence="3" type="ORF">LTR62_000196</name>
</gene>
<dbReference type="SMART" id="SM00382">
    <property type="entry name" value="AAA"/>
    <property type="match status" value="1"/>
</dbReference>
<sequence>MAATAIWAAMSTDGAGSVHPFFRRGNGTHNELPGPDFVDEVEEQSTEVEHYDGSSEEKPRAKRSRKSKAQLEADSDGKKQKTLLDLVKPKALLSTIAPSNLVQDLPALVSSDPAVKTSRRKRRRISHPESDHDEDFQDVANPASSTTWSTTDQIDYTAPARYPSSPRVIIPASSPVAASPTASAAVNATTEQTTIRPKKVLRLNASGKFSSPVTRKQMPEKSCPASLERKGRPRKSRNVTLPQQMMVVVSYGITGSGMGTRINRILTGEARTALESPHKATQKKPRTPRKSNKLLHPLFGGKPKEQPKPMKLESPKRLTATTPGKLRRQILADRPPDLRREVPYAIGSALLKDRLMVKHPGAKEPLWPNRQSMHVRGLAIDNVLSGCAIQSSLTDHKRKRKVAQMPFQVADSVLHRFGAKLRPEPERALRMDGLQEPPQALRVPARLLITGQQIRQRITTELQATLNGVDLAAQSKLQLTPSPQITHPSLLSLWGRIPHTLSAFDELRGENVSWPQKYAPQIADTVLQPAHEMQVLKSWLTSLTVTAVEQGGPPNVKAPVMGHVRPRKKRTRKLDDLDDFLVDDDSIVRDMDELADPEDPPVTAGSAKGLRSIVQSGVQGTKLSNAILLSGPSGCGKTAAAYAVARELGFKVFEISPCERRSGKDVLDKIGDMTENHLVRHHGLDAGELSRAEEPNKELLEEAFQRDLASGRHGKMNTFFTPQVAAKKAAVPRVKAMTSKAQAKPVDAIEQVLKKPPKNQQQSLILLEEVDILFKDDKEFWNTIFRLILSSKRPFIMTCNDEDMVPLQAMDLHAILRFTPPPTDLATDYLLLLAASEGHVLKRAAVTRLYEAKDRDLRASITELDFWCQMAVGDPKGGLGWIYQRWPLGSDVDHQGLKLRVVSDGTYQQGVGSSSEAGLGKQDQILWAWQEHGVDPTTALTLRALHDANEFAQNPVDRLASLKWHSRYADTVSALAEFASPAFAEETTVDTTTPEMPDKARHHYIEGLPLLQTDECADYEHLSQQMVVASVSALARSRESIHTTSVHEQAPRPIYPSSPPLTRQAFAVFDPISTAPDAGLTTTPNLLQSVFDCPLSILATDLAPYVRSIVQYDLALEDQRDRLDHMIGAEGIEGRKSKRARTTRAARSAVEGSQRASTRRERWFDKRLDLPGVLRTGGAEWPKTVLGWPASTAAGSVDGSDAPASSGESAAI</sequence>
<dbReference type="PANTHER" id="PTHR23389:SF21">
    <property type="entry name" value="ATPASE FAMILY AAA DOMAIN-CONTAINING PROTEIN 5"/>
    <property type="match status" value="1"/>
</dbReference>
<dbReference type="InterPro" id="IPR003593">
    <property type="entry name" value="AAA+_ATPase"/>
</dbReference>
<dbReference type="GO" id="GO:0016887">
    <property type="term" value="F:ATP hydrolysis activity"/>
    <property type="evidence" value="ECO:0007669"/>
    <property type="project" value="InterPro"/>
</dbReference>
<feature type="compositionally biased region" description="Basic and acidic residues" evidence="1">
    <location>
        <begin position="302"/>
        <end position="316"/>
    </location>
</feature>
<organism evidence="3 4">
    <name type="scientific">Meristemomyces frigidus</name>
    <dbReference type="NCBI Taxonomy" id="1508187"/>
    <lineage>
        <taxon>Eukaryota</taxon>
        <taxon>Fungi</taxon>
        <taxon>Dikarya</taxon>
        <taxon>Ascomycota</taxon>
        <taxon>Pezizomycotina</taxon>
        <taxon>Dothideomycetes</taxon>
        <taxon>Dothideomycetidae</taxon>
        <taxon>Mycosphaerellales</taxon>
        <taxon>Teratosphaeriaceae</taxon>
        <taxon>Meristemomyces</taxon>
    </lineage>
</organism>
<feature type="compositionally biased region" description="Acidic residues" evidence="1">
    <location>
        <begin position="37"/>
        <end position="46"/>
    </location>
</feature>
<feature type="domain" description="AAA+ ATPase" evidence="2">
    <location>
        <begin position="623"/>
        <end position="833"/>
    </location>
</feature>
<evidence type="ECO:0000313" key="4">
    <source>
        <dbReference type="Proteomes" id="UP001310890"/>
    </source>
</evidence>
<reference evidence="3" key="1">
    <citation type="submission" date="2023-08" db="EMBL/GenBank/DDBJ databases">
        <title>Black Yeasts Isolated from many extreme environments.</title>
        <authorList>
            <person name="Coleine C."/>
            <person name="Stajich J.E."/>
            <person name="Selbmann L."/>
        </authorList>
    </citation>
    <scope>NUCLEOTIDE SEQUENCE</scope>
    <source>
        <strain evidence="3">CCFEE 5401</strain>
    </source>
</reference>
<dbReference type="InterPro" id="IPR027417">
    <property type="entry name" value="P-loop_NTPase"/>
</dbReference>
<dbReference type="AlphaFoldDB" id="A0AAN7TK68"/>
<feature type="region of interest" description="Disordered" evidence="1">
    <location>
        <begin position="1134"/>
        <end position="1157"/>
    </location>
</feature>
<dbReference type="Gene3D" id="3.40.50.300">
    <property type="entry name" value="P-loop containing nucleotide triphosphate hydrolases"/>
    <property type="match status" value="1"/>
</dbReference>
<dbReference type="PANTHER" id="PTHR23389">
    <property type="entry name" value="CHROMOSOME TRANSMISSION FIDELITY FACTOR 18"/>
    <property type="match status" value="1"/>
</dbReference>
<dbReference type="Pfam" id="PF00004">
    <property type="entry name" value="AAA"/>
    <property type="match status" value="1"/>
</dbReference>
<feature type="region of interest" description="Disordered" evidence="1">
    <location>
        <begin position="15"/>
        <end position="78"/>
    </location>
</feature>
<feature type="region of interest" description="Disordered" evidence="1">
    <location>
        <begin position="206"/>
        <end position="238"/>
    </location>
</feature>
<dbReference type="EMBL" id="JAVRRL010000001">
    <property type="protein sequence ID" value="KAK5118985.1"/>
    <property type="molecule type" value="Genomic_DNA"/>
</dbReference>
<feature type="region of interest" description="Disordered" evidence="1">
    <location>
        <begin position="113"/>
        <end position="152"/>
    </location>
</feature>
<comment type="caution">
    <text evidence="3">The sequence shown here is derived from an EMBL/GenBank/DDBJ whole genome shotgun (WGS) entry which is preliminary data.</text>
</comment>
<evidence type="ECO:0000256" key="1">
    <source>
        <dbReference type="SAM" id="MobiDB-lite"/>
    </source>
</evidence>
<evidence type="ECO:0000259" key="2">
    <source>
        <dbReference type="SMART" id="SM00382"/>
    </source>
</evidence>
<feature type="compositionally biased region" description="Basic and acidic residues" evidence="1">
    <location>
        <begin position="47"/>
        <end position="59"/>
    </location>
</feature>
<dbReference type="SUPFAM" id="SSF52540">
    <property type="entry name" value="P-loop containing nucleoside triphosphate hydrolases"/>
    <property type="match status" value="1"/>
</dbReference>